<dbReference type="AlphaFoldDB" id="A0A563EKA8"/>
<dbReference type="SUPFAM" id="SSF46785">
    <property type="entry name" value="Winged helix' DNA-binding domain"/>
    <property type="match status" value="1"/>
</dbReference>
<dbReference type="RefSeq" id="WP_146357968.1">
    <property type="nucleotide sequence ID" value="NZ_VOBR01000026.1"/>
</dbReference>
<dbReference type="Proteomes" id="UP000316639">
    <property type="component" value="Unassembled WGS sequence"/>
</dbReference>
<accession>A0A563EKA8</accession>
<evidence type="ECO:0000313" key="2">
    <source>
        <dbReference type="EMBL" id="TWP47466.1"/>
    </source>
</evidence>
<dbReference type="InterPro" id="IPR001845">
    <property type="entry name" value="HTH_ArsR_DNA-bd_dom"/>
</dbReference>
<keyword evidence="3" id="KW-1185">Reference proteome</keyword>
<dbReference type="InterPro" id="IPR011991">
    <property type="entry name" value="ArsR-like_HTH"/>
</dbReference>
<reference evidence="2 3" key="1">
    <citation type="submission" date="2019-07" db="EMBL/GenBank/DDBJ databases">
        <title>Lentzea xizangensis sp. nov., isolated from Qinghai-Tibetan Plateau Soils.</title>
        <authorList>
            <person name="Huang J."/>
        </authorList>
    </citation>
    <scope>NUCLEOTIDE SEQUENCE [LARGE SCALE GENOMIC DNA]</scope>
    <source>
        <strain evidence="2 3">FXJ1.1311</strain>
    </source>
</reference>
<name>A0A563EKA8_9PSEU</name>
<evidence type="ECO:0000313" key="3">
    <source>
        <dbReference type="Proteomes" id="UP000316639"/>
    </source>
</evidence>
<dbReference type="InterPro" id="IPR036390">
    <property type="entry name" value="WH_DNA-bd_sf"/>
</dbReference>
<comment type="caution">
    <text evidence="2">The sequence shown here is derived from an EMBL/GenBank/DDBJ whole genome shotgun (WGS) entry which is preliminary data.</text>
</comment>
<evidence type="ECO:0000259" key="1">
    <source>
        <dbReference type="SMART" id="SM00418"/>
    </source>
</evidence>
<dbReference type="CDD" id="cd00090">
    <property type="entry name" value="HTH_ARSR"/>
    <property type="match status" value="1"/>
</dbReference>
<dbReference type="OrthoDB" id="7945987at2"/>
<sequence>MADGYVSDPKALRALSHPFRWKLIHLLTDRGASTATFCAEQLGESVASCSYHLNMLAKYGFVEEVQGPGRQKPWRLTDRDQGISAEGLDDEGALAAEAAAMAFFDQEFSQIKERMRRRELEPDEWRRSIATNSTTKFLTADELAEMRAEIVEIFTRYGDRAERPEARPEGARPVRFFLSTSVAPEK</sequence>
<dbReference type="EMBL" id="VOBR01000026">
    <property type="protein sequence ID" value="TWP47466.1"/>
    <property type="molecule type" value="Genomic_DNA"/>
</dbReference>
<dbReference type="Gene3D" id="1.10.10.10">
    <property type="entry name" value="Winged helix-like DNA-binding domain superfamily/Winged helix DNA-binding domain"/>
    <property type="match status" value="1"/>
</dbReference>
<dbReference type="SMART" id="SM00418">
    <property type="entry name" value="HTH_ARSR"/>
    <property type="match status" value="1"/>
</dbReference>
<gene>
    <name evidence="2" type="ORF">FKR81_32700</name>
</gene>
<dbReference type="Pfam" id="PF12840">
    <property type="entry name" value="HTH_20"/>
    <property type="match status" value="1"/>
</dbReference>
<feature type="domain" description="HTH arsR-type" evidence="1">
    <location>
        <begin position="10"/>
        <end position="90"/>
    </location>
</feature>
<dbReference type="InterPro" id="IPR036388">
    <property type="entry name" value="WH-like_DNA-bd_sf"/>
</dbReference>
<organism evidence="2 3">
    <name type="scientific">Lentzea tibetensis</name>
    <dbReference type="NCBI Taxonomy" id="2591470"/>
    <lineage>
        <taxon>Bacteria</taxon>
        <taxon>Bacillati</taxon>
        <taxon>Actinomycetota</taxon>
        <taxon>Actinomycetes</taxon>
        <taxon>Pseudonocardiales</taxon>
        <taxon>Pseudonocardiaceae</taxon>
        <taxon>Lentzea</taxon>
    </lineage>
</organism>
<proteinExistence type="predicted"/>
<dbReference type="GO" id="GO:0003700">
    <property type="term" value="F:DNA-binding transcription factor activity"/>
    <property type="evidence" value="ECO:0007669"/>
    <property type="project" value="InterPro"/>
</dbReference>
<protein>
    <submittedName>
        <fullName evidence="2">Winged helix-turn-helix transcriptional regulator</fullName>
    </submittedName>
</protein>